<keyword evidence="4 8" id="KW-0418">Kinase</keyword>
<keyword evidence="10" id="KW-1185">Reference proteome</keyword>
<comment type="caution">
    <text evidence="8">Lacks conserved residue(s) required for the propagation of feature annotation.</text>
</comment>
<dbReference type="Pfam" id="PF01513">
    <property type="entry name" value="NAD_kinase"/>
    <property type="match status" value="1"/>
</dbReference>
<comment type="function">
    <text evidence="8">Involved in the regulation of the intracellular balance of NAD and NADP, and is a key enzyme in the biosynthesis of NADP. Catalyzes specifically the phosphorylation on 2'-hydroxyl of the adenosine moiety of NAD to yield NADP.</text>
</comment>
<feature type="binding site" evidence="8">
    <location>
        <begin position="136"/>
        <end position="137"/>
    </location>
    <ligand>
        <name>NAD(+)</name>
        <dbReference type="ChEBI" id="CHEBI:57540"/>
    </ligand>
</feature>
<keyword evidence="7 8" id="KW-0520">NAD</keyword>
<dbReference type="PANTHER" id="PTHR20275">
    <property type="entry name" value="NAD KINASE"/>
    <property type="match status" value="1"/>
</dbReference>
<dbReference type="InterPro" id="IPR017438">
    <property type="entry name" value="ATP-NAD_kinase_N"/>
</dbReference>
<dbReference type="SUPFAM" id="SSF111331">
    <property type="entry name" value="NAD kinase/diacylglycerol kinase-like"/>
    <property type="match status" value="1"/>
</dbReference>
<keyword evidence="2 8" id="KW-0808">Transferase</keyword>
<protein>
    <recommendedName>
        <fullName evidence="8">NAD kinase</fullName>
        <ecNumber evidence="8">2.7.1.23</ecNumber>
    </recommendedName>
    <alternativeName>
        <fullName evidence="8">ATP-dependent NAD kinase</fullName>
    </alternativeName>
</protein>
<evidence type="ECO:0000256" key="4">
    <source>
        <dbReference type="ARBA" id="ARBA00022777"/>
    </source>
</evidence>
<dbReference type="InterPro" id="IPR017437">
    <property type="entry name" value="ATP-NAD_kinase_PpnK-typ_C"/>
</dbReference>
<dbReference type="EMBL" id="FODV01000001">
    <property type="protein sequence ID" value="SEO30408.1"/>
    <property type="molecule type" value="Genomic_DNA"/>
</dbReference>
<dbReference type="GO" id="GO:0005737">
    <property type="term" value="C:cytoplasm"/>
    <property type="evidence" value="ECO:0007669"/>
    <property type="project" value="UniProtKB-SubCell"/>
</dbReference>
<evidence type="ECO:0000256" key="2">
    <source>
        <dbReference type="ARBA" id="ARBA00022679"/>
    </source>
</evidence>
<feature type="binding site" evidence="8">
    <location>
        <begin position="64"/>
        <end position="65"/>
    </location>
    <ligand>
        <name>NAD(+)</name>
        <dbReference type="ChEBI" id="CHEBI:57540"/>
    </ligand>
</feature>
<dbReference type="Pfam" id="PF20143">
    <property type="entry name" value="NAD_kinase_C"/>
    <property type="match status" value="1"/>
</dbReference>
<dbReference type="GO" id="GO:0046872">
    <property type="term" value="F:metal ion binding"/>
    <property type="evidence" value="ECO:0007669"/>
    <property type="project" value="UniProtKB-UniRule"/>
</dbReference>
<keyword evidence="1 8" id="KW-0963">Cytoplasm</keyword>
<evidence type="ECO:0000256" key="5">
    <source>
        <dbReference type="ARBA" id="ARBA00022840"/>
    </source>
</evidence>
<dbReference type="Proteomes" id="UP000199126">
    <property type="component" value="Unassembled WGS sequence"/>
</dbReference>
<evidence type="ECO:0000256" key="3">
    <source>
        <dbReference type="ARBA" id="ARBA00022741"/>
    </source>
</evidence>
<sequence length="273" mass="28518">MNVGIVAQRGNRRAARLAADLRSRLDEAGVAVRFDEETARTLDTAGVDVTAFATCDLVVSIGGDGTFLFAARGARDTPILGINLGEVGFLNAVPPESAVEAVMAEVEAHRDGKLRTRNVPRLAARVDDWEGEPAVNEVVVQGPRRGRGGGVDVEVRVDDALYTSGHVDGILVATPTGSTAYNLSEGGPLVHPRVDGLVVTEMCADGGMPPLVVPPDSEVTVSLSGAPSGVVVSDGRNAYEVVPPVDVHVARTDPPVRLAGPEADFFEALNKLD</sequence>
<dbReference type="AlphaFoldDB" id="A0A1H8NLY9"/>
<dbReference type="GO" id="GO:0019674">
    <property type="term" value="P:NAD+ metabolic process"/>
    <property type="evidence" value="ECO:0007669"/>
    <property type="project" value="InterPro"/>
</dbReference>
<feature type="binding site" evidence="8">
    <location>
        <position position="166"/>
    </location>
    <ligand>
        <name>NAD(+)</name>
        <dbReference type="ChEBI" id="CHEBI:57540"/>
    </ligand>
</feature>
<evidence type="ECO:0000256" key="8">
    <source>
        <dbReference type="HAMAP-Rule" id="MF_00361"/>
    </source>
</evidence>
<dbReference type="Gene3D" id="2.60.200.30">
    <property type="entry name" value="Probable inorganic polyphosphate/atp-NAD kinase, domain 2"/>
    <property type="match status" value="1"/>
</dbReference>
<comment type="cofactor">
    <cofactor evidence="8">
        <name>a divalent metal cation</name>
        <dbReference type="ChEBI" id="CHEBI:60240"/>
    </cofactor>
</comment>
<dbReference type="Gene3D" id="3.40.50.10330">
    <property type="entry name" value="Probable inorganic polyphosphate/atp-NAD kinase, domain 1"/>
    <property type="match status" value="1"/>
</dbReference>
<keyword evidence="5 8" id="KW-0067">ATP-binding</keyword>
<evidence type="ECO:0000256" key="1">
    <source>
        <dbReference type="ARBA" id="ARBA00022490"/>
    </source>
</evidence>
<dbReference type="InterPro" id="IPR002504">
    <property type="entry name" value="NADK"/>
</dbReference>
<keyword evidence="6 8" id="KW-0521">NADP</keyword>
<evidence type="ECO:0000313" key="9">
    <source>
        <dbReference type="EMBL" id="SEO30408.1"/>
    </source>
</evidence>
<dbReference type="GO" id="GO:0003951">
    <property type="term" value="F:NAD+ kinase activity"/>
    <property type="evidence" value="ECO:0007669"/>
    <property type="project" value="UniProtKB-UniRule"/>
</dbReference>
<dbReference type="PANTHER" id="PTHR20275:SF43">
    <property type="entry name" value="BIFUNCTIONAL NADP PHOSPHATASE_NAD KINASE"/>
    <property type="match status" value="1"/>
</dbReference>
<dbReference type="HAMAP" id="MF_00361">
    <property type="entry name" value="NAD_kinase"/>
    <property type="match status" value="1"/>
</dbReference>
<organism evidence="9 10">
    <name type="scientific">Halogranum amylolyticum</name>
    <dbReference type="NCBI Taxonomy" id="660520"/>
    <lineage>
        <taxon>Archaea</taxon>
        <taxon>Methanobacteriati</taxon>
        <taxon>Methanobacteriota</taxon>
        <taxon>Stenosarchaea group</taxon>
        <taxon>Halobacteria</taxon>
        <taxon>Halobacteriales</taxon>
        <taxon>Haloferacaceae</taxon>
    </lineage>
</organism>
<reference evidence="10" key="1">
    <citation type="submission" date="2016-10" db="EMBL/GenBank/DDBJ databases">
        <authorList>
            <person name="Varghese N."/>
            <person name="Submissions S."/>
        </authorList>
    </citation>
    <scope>NUCLEOTIDE SEQUENCE [LARGE SCALE GENOMIC DNA]</scope>
    <source>
        <strain evidence="10">CGMCC 1.10121</strain>
    </source>
</reference>
<evidence type="ECO:0000256" key="7">
    <source>
        <dbReference type="ARBA" id="ARBA00023027"/>
    </source>
</evidence>
<evidence type="ECO:0000313" key="10">
    <source>
        <dbReference type="Proteomes" id="UP000199126"/>
    </source>
</evidence>
<dbReference type="GO" id="GO:0006741">
    <property type="term" value="P:NADP+ biosynthetic process"/>
    <property type="evidence" value="ECO:0007669"/>
    <property type="project" value="UniProtKB-UniRule"/>
</dbReference>
<dbReference type="InterPro" id="IPR016064">
    <property type="entry name" value="NAD/diacylglycerol_kinase_sf"/>
</dbReference>
<dbReference type="OrthoDB" id="77798at2157"/>
<feature type="active site" description="Proton acceptor" evidence="8">
    <location>
        <position position="64"/>
    </location>
</feature>
<dbReference type="RefSeq" id="WP_089820977.1">
    <property type="nucleotide sequence ID" value="NZ_FODV01000001.1"/>
</dbReference>
<proteinExistence type="inferred from homology"/>
<feature type="binding site" evidence="8">
    <location>
        <position position="168"/>
    </location>
    <ligand>
        <name>NAD(+)</name>
        <dbReference type="ChEBI" id="CHEBI:57540"/>
    </ligand>
</feature>
<comment type="subcellular location">
    <subcellularLocation>
        <location evidence="8">Cytoplasm</location>
    </subcellularLocation>
</comment>
<comment type="catalytic activity">
    <reaction evidence="8">
        <text>NAD(+) + ATP = ADP + NADP(+) + H(+)</text>
        <dbReference type="Rhea" id="RHEA:18629"/>
        <dbReference type="ChEBI" id="CHEBI:15378"/>
        <dbReference type="ChEBI" id="CHEBI:30616"/>
        <dbReference type="ChEBI" id="CHEBI:57540"/>
        <dbReference type="ChEBI" id="CHEBI:58349"/>
        <dbReference type="ChEBI" id="CHEBI:456216"/>
        <dbReference type="EC" id="2.7.1.23"/>
    </reaction>
</comment>
<accession>A0A1H8NLY9</accession>
<comment type="similarity">
    <text evidence="8">Belongs to the NAD kinase family.</text>
</comment>
<keyword evidence="3 8" id="KW-0547">Nucleotide-binding</keyword>
<dbReference type="GO" id="GO:0005524">
    <property type="term" value="F:ATP binding"/>
    <property type="evidence" value="ECO:0007669"/>
    <property type="project" value="UniProtKB-KW"/>
</dbReference>
<evidence type="ECO:0000256" key="6">
    <source>
        <dbReference type="ARBA" id="ARBA00022857"/>
    </source>
</evidence>
<feature type="binding site" evidence="8">
    <location>
        <begin position="179"/>
        <end position="184"/>
    </location>
    <ligand>
        <name>NAD(+)</name>
        <dbReference type="ChEBI" id="CHEBI:57540"/>
    </ligand>
</feature>
<dbReference type="EC" id="2.7.1.23" evidence="8"/>
<gene>
    <name evidence="8" type="primary">nadK</name>
    <name evidence="9" type="ORF">SAMN04487948_101638</name>
</gene>
<name>A0A1H8NLY9_9EURY</name>